<dbReference type="EMBL" id="BK032847">
    <property type="protein sequence ID" value="DAF63973.1"/>
    <property type="molecule type" value="Genomic_DNA"/>
</dbReference>
<accession>A0A8S5TL00</accession>
<reference evidence="2" key="1">
    <citation type="journal article" date="2021" name="Proc. Natl. Acad. Sci. U.S.A.">
        <title>A Catalog of Tens of Thousands of Viruses from Human Metagenomes Reveals Hidden Associations with Chronic Diseases.</title>
        <authorList>
            <person name="Tisza M.J."/>
            <person name="Buck C.B."/>
        </authorList>
    </citation>
    <scope>NUCLEOTIDE SEQUENCE</scope>
    <source>
        <strain evidence="2">CtGkF2</strain>
    </source>
</reference>
<proteinExistence type="predicted"/>
<evidence type="ECO:0000259" key="1">
    <source>
        <dbReference type="Pfam" id="PF14594"/>
    </source>
</evidence>
<dbReference type="InterPro" id="IPR029432">
    <property type="entry name" value="Gp28/Gp37-like_dom"/>
</dbReference>
<feature type="domain" description="Gp28/Gp37-like" evidence="1">
    <location>
        <begin position="27"/>
        <end position="519"/>
    </location>
</feature>
<dbReference type="Pfam" id="PF14594">
    <property type="entry name" value="Sipho_Gp37"/>
    <property type="match status" value="1"/>
</dbReference>
<evidence type="ECO:0000313" key="2">
    <source>
        <dbReference type="EMBL" id="DAF63973.1"/>
    </source>
</evidence>
<protein>
    <recommendedName>
        <fullName evidence="1">Gp28/Gp37-like domain-containing protein</fullName>
    </recommendedName>
</protein>
<sequence length="546" mass="61467">MSLDSVFEQVEARKKAFVSDRNEPPLIRIWDGNWTQFAEVSLYFEAEFSFENLDSGSASLKIPVDHYIAEDLMDPSQWPTKSMYITFDKDGARWSGRIVNAKTEVSYTGDRHLELTAIHDYEKLKELLVWPNPFLPAEVQFPKAWMLFGPSRWVVATTLFVNLLRKNNSLWMVPDDPLNLRQWFNLSMDKWNMAVKPVDFATDNSLTAVVTSRFKSFHDCVQDVCVDAQLTIECRRYLSGDPQPIEGKTLRHGCLVFEVVDKSGWNKPTSFFGTMTQGLSRAIKRVQSDGLTEGLDYVDRVEHPAEYKQKAVGRFTGSKPEAPWVVLEHGEYTGVESTEFEYSPPGPSQFVTGGSSMPGVNEAIKASIIGIGGFLGSLIPGAGQSQLGSVAEAILEPLYSDVFLAFQAHKHHDRIREQGWDFPFEHWVDGGDKAYTLSSLIAMRRAKYDTRERYGVSIKMQDGAPYLVGDNGRGDFFLGDRVAVHALGMPKDKLFVEQVQGLRFSSSYDDNQWEITIGSPEFDSGLAYVAKKLNETRAGLKELGVW</sequence>
<name>A0A8S5TL00_9CAUD</name>
<organism evidence="2">
    <name type="scientific">Siphoviridae sp. ctGkF2</name>
    <dbReference type="NCBI Taxonomy" id="2827823"/>
    <lineage>
        <taxon>Viruses</taxon>
        <taxon>Duplodnaviria</taxon>
        <taxon>Heunggongvirae</taxon>
        <taxon>Uroviricota</taxon>
        <taxon>Caudoviricetes</taxon>
    </lineage>
</organism>